<evidence type="ECO:0000313" key="2">
    <source>
        <dbReference type="EMBL" id="SHF92273.1"/>
    </source>
</evidence>
<keyword evidence="1" id="KW-1133">Transmembrane helix</keyword>
<evidence type="ECO:0000313" key="3">
    <source>
        <dbReference type="Proteomes" id="UP000184517"/>
    </source>
</evidence>
<dbReference type="OrthoDB" id="6099564at2"/>
<feature type="transmembrane region" description="Helical" evidence="1">
    <location>
        <begin position="16"/>
        <end position="34"/>
    </location>
</feature>
<gene>
    <name evidence="2" type="ORF">SAMN02745753_02894</name>
</gene>
<name>A0A1M5FLA0_9GAMM</name>
<accession>A0A1M5FLA0</accession>
<dbReference type="Proteomes" id="UP000184517">
    <property type="component" value="Unassembled WGS sequence"/>
</dbReference>
<sequence>MNHNIVTKLQSGLGKALTYFILLSCLAILVLYLVQRFGTQYAEDKIQEQLNQSGLAPFVHYESIHLDPFTLTPSLENVSFGTENAPWLRFARISFNSYPIKYPDLDVEFWIQESPIGSLSRDTRNLMRAGGIETLLGKGSFTSKVEGEKVSSQFKLDIKDIGKLDLSSKINVLDHGIIMSDLRSDVLASFALGQPEALPIIYGDAIELHSLEVKYEESGLITHLFPQSAVLRDSPGNQSNGLRYASQALGLASADSEEAKHVADTLLTFLMQPEKLSLTMQPSSALSLKELVLMANKGTLYKDSKMTLLNN</sequence>
<organism evidence="2 3">
    <name type="scientific">Marinomonas polaris DSM 16579</name>
    <dbReference type="NCBI Taxonomy" id="1122206"/>
    <lineage>
        <taxon>Bacteria</taxon>
        <taxon>Pseudomonadati</taxon>
        <taxon>Pseudomonadota</taxon>
        <taxon>Gammaproteobacteria</taxon>
        <taxon>Oceanospirillales</taxon>
        <taxon>Oceanospirillaceae</taxon>
        <taxon>Marinomonas</taxon>
    </lineage>
</organism>
<dbReference type="EMBL" id="FQVF01000013">
    <property type="protein sequence ID" value="SHF92273.1"/>
    <property type="molecule type" value="Genomic_DNA"/>
</dbReference>
<protein>
    <recommendedName>
        <fullName evidence="4">DUF2125 domain-containing protein</fullName>
    </recommendedName>
</protein>
<dbReference type="AlphaFoldDB" id="A0A1M5FLA0"/>
<keyword evidence="1" id="KW-0812">Transmembrane</keyword>
<evidence type="ECO:0008006" key="4">
    <source>
        <dbReference type="Google" id="ProtNLM"/>
    </source>
</evidence>
<evidence type="ECO:0000256" key="1">
    <source>
        <dbReference type="SAM" id="Phobius"/>
    </source>
</evidence>
<keyword evidence="1" id="KW-0472">Membrane</keyword>
<proteinExistence type="predicted"/>
<reference evidence="3" key="1">
    <citation type="submission" date="2016-11" db="EMBL/GenBank/DDBJ databases">
        <authorList>
            <person name="Varghese N."/>
            <person name="Submissions S."/>
        </authorList>
    </citation>
    <scope>NUCLEOTIDE SEQUENCE [LARGE SCALE GENOMIC DNA]</scope>
    <source>
        <strain evidence="3">DSM 16579</strain>
    </source>
</reference>
<dbReference type="RefSeq" id="WP_072840391.1">
    <property type="nucleotide sequence ID" value="NZ_FQVF01000013.1"/>
</dbReference>
<keyword evidence="3" id="KW-1185">Reference proteome</keyword>